<proteinExistence type="predicted"/>
<protein>
    <submittedName>
        <fullName evidence="1">Uncharacterized protein</fullName>
    </submittedName>
</protein>
<sequence>MAQITLLLMLLAATVHSSPTPDILERNSATDKLPEVLCEKVNAVIEVLKIYKATPFCSSYLGVPAVTSTSTIHGTHKRHHDHFIYVRIFEVEIVKASVNLYTSTVPGAASTIFLPGNPPAAHKRDQLIEERNVSPQKPQYLNTFGKDIISTGCKCIDIPVKTILVSQTATSTSTATSTATRTTTPLSTSTVTNTTTVPASTTTLYPCATPLPTLVPTIPYGDGVSTSDLGIQNTRFDLNDAKGASAEACCNTCYFGIPNCIQAFFYSYQGCVVQQASNPGSGVGVSSSCPSGLFAGLALATSKPSFRKSTTVYNPPKAQTRPKSANMPTEVTQPLHFRTLLSGHTYLIADFYATWCPPCKQIAPIYNQLSTAHSAEGQFAFVKVNVDEAREIAAQYGIQAMPTFLLFKDGKQIEEIKGADPRKLKSVIENASADVKSSGAAAPKAQEKAEPVKDEKPASNGDGLSMLERLMQKNKK</sequence>
<name>A0ACC2HYI0_9PLEO</name>
<keyword evidence="2" id="KW-1185">Reference proteome</keyword>
<evidence type="ECO:0000313" key="2">
    <source>
        <dbReference type="Proteomes" id="UP001153331"/>
    </source>
</evidence>
<evidence type="ECO:0000313" key="1">
    <source>
        <dbReference type="EMBL" id="KAJ8107930.1"/>
    </source>
</evidence>
<dbReference type="EMBL" id="JAPHNI010000834">
    <property type="protein sequence ID" value="KAJ8107930.1"/>
    <property type="molecule type" value="Genomic_DNA"/>
</dbReference>
<accession>A0ACC2HYI0</accession>
<reference evidence="1" key="1">
    <citation type="submission" date="2022-11" db="EMBL/GenBank/DDBJ databases">
        <title>Genome Sequence of Boeremia exigua.</title>
        <authorList>
            <person name="Buettner E."/>
        </authorList>
    </citation>
    <scope>NUCLEOTIDE SEQUENCE</scope>
    <source>
        <strain evidence="1">CU02</strain>
    </source>
</reference>
<organism evidence="1 2">
    <name type="scientific">Boeremia exigua</name>
    <dbReference type="NCBI Taxonomy" id="749465"/>
    <lineage>
        <taxon>Eukaryota</taxon>
        <taxon>Fungi</taxon>
        <taxon>Dikarya</taxon>
        <taxon>Ascomycota</taxon>
        <taxon>Pezizomycotina</taxon>
        <taxon>Dothideomycetes</taxon>
        <taxon>Pleosporomycetidae</taxon>
        <taxon>Pleosporales</taxon>
        <taxon>Pleosporineae</taxon>
        <taxon>Didymellaceae</taxon>
        <taxon>Boeremia</taxon>
    </lineage>
</organism>
<comment type="caution">
    <text evidence="1">The sequence shown here is derived from an EMBL/GenBank/DDBJ whole genome shotgun (WGS) entry which is preliminary data.</text>
</comment>
<dbReference type="Proteomes" id="UP001153331">
    <property type="component" value="Unassembled WGS sequence"/>
</dbReference>
<gene>
    <name evidence="1" type="ORF">OPT61_g8529</name>
</gene>